<protein>
    <submittedName>
        <fullName evidence="1">Uncharacterized protein</fullName>
    </submittedName>
</protein>
<name>A0A0F9FJT2_9ZZZZ</name>
<reference evidence="1" key="1">
    <citation type="journal article" date="2015" name="Nature">
        <title>Complex archaea that bridge the gap between prokaryotes and eukaryotes.</title>
        <authorList>
            <person name="Spang A."/>
            <person name="Saw J.H."/>
            <person name="Jorgensen S.L."/>
            <person name="Zaremba-Niedzwiedzka K."/>
            <person name="Martijn J."/>
            <person name="Lind A.E."/>
            <person name="van Eijk R."/>
            <person name="Schleper C."/>
            <person name="Guy L."/>
            <person name="Ettema T.J."/>
        </authorList>
    </citation>
    <scope>NUCLEOTIDE SEQUENCE</scope>
</reference>
<accession>A0A0F9FJT2</accession>
<organism evidence="1">
    <name type="scientific">marine sediment metagenome</name>
    <dbReference type="NCBI Taxonomy" id="412755"/>
    <lineage>
        <taxon>unclassified sequences</taxon>
        <taxon>metagenomes</taxon>
        <taxon>ecological metagenomes</taxon>
    </lineage>
</organism>
<comment type="caution">
    <text evidence="1">The sequence shown here is derived from an EMBL/GenBank/DDBJ whole genome shotgun (WGS) entry which is preliminary data.</text>
</comment>
<sequence>MAILLTEPSFEAGDGNETLCMVES</sequence>
<dbReference type="EMBL" id="LAZR01030135">
    <property type="protein sequence ID" value="KKL57530.1"/>
    <property type="molecule type" value="Genomic_DNA"/>
</dbReference>
<evidence type="ECO:0000313" key="1">
    <source>
        <dbReference type="EMBL" id="KKL57530.1"/>
    </source>
</evidence>
<feature type="non-terminal residue" evidence="1">
    <location>
        <position position="24"/>
    </location>
</feature>
<dbReference type="AlphaFoldDB" id="A0A0F9FJT2"/>
<proteinExistence type="predicted"/>
<gene>
    <name evidence="1" type="ORF">LCGC14_2234480</name>
</gene>